<sequence>MPVPIQQDTYPRLTPVDLSHFWDSREDRYLAWSALDPWFKTHGYTLYPQTSPAALRPEPSAVYDLSNDAVEYPYAFAHEKTPFGRAFYPALAVFPAVNKHHRDVVIKIVSSDSPELVIFKHLVSEPQRSDPLNLTVPVLDILKYDDNHSFVVMPRWSTASSLRDNGFDTLRTVFEFTKSLLKVLSFLHKNLIAYRDFKLTNILINCYHQTEGFYDFRPFFSSRQAKFVLCDFDLSIMFPPDTPPAARVCPASESDWGSPWYHPPDTANGEALYDPFAYDVACLGGLLCGIIGYLTPLAPPLAPFLDRMITPDIPSRYTAAEALEAFTVLSGSYSSEHLDQPIPQPPYRFTNVSWQTQDRWAGLPKAFVEKHTRVRPPVRPKRKITFYNGSSCWLDWDVPSDDEGSDDDNEQ</sequence>
<evidence type="ECO:0000313" key="3">
    <source>
        <dbReference type="Proteomes" id="UP001497453"/>
    </source>
</evidence>
<gene>
    <name evidence="2" type="ORF">GFSPODELE1_LOCUS2129</name>
</gene>
<accession>A0ABP1CUL7</accession>
<dbReference type="InterPro" id="IPR000719">
    <property type="entry name" value="Prot_kinase_dom"/>
</dbReference>
<dbReference type="Gene3D" id="1.10.510.10">
    <property type="entry name" value="Transferase(Phosphotransferase) domain 1"/>
    <property type="match status" value="1"/>
</dbReference>
<dbReference type="Pfam" id="PF00069">
    <property type="entry name" value="Pkinase"/>
    <property type="match status" value="1"/>
</dbReference>
<dbReference type="Proteomes" id="UP001497453">
    <property type="component" value="Chromosome 10"/>
</dbReference>
<dbReference type="SUPFAM" id="SSF56112">
    <property type="entry name" value="Protein kinase-like (PK-like)"/>
    <property type="match status" value="1"/>
</dbReference>
<evidence type="ECO:0000313" key="2">
    <source>
        <dbReference type="EMBL" id="CAL1698369.1"/>
    </source>
</evidence>
<dbReference type="PANTHER" id="PTHR44167">
    <property type="entry name" value="OVARIAN-SPECIFIC SERINE/THREONINE-PROTEIN KINASE LOK-RELATED"/>
    <property type="match status" value="1"/>
</dbReference>
<dbReference type="PANTHER" id="PTHR44167:SF24">
    <property type="entry name" value="SERINE_THREONINE-PROTEIN KINASE CHK2"/>
    <property type="match status" value="1"/>
</dbReference>
<organism evidence="2 3">
    <name type="scientific">Somion occarium</name>
    <dbReference type="NCBI Taxonomy" id="3059160"/>
    <lineage>
        <taxon>Eukaryota</taxon>
        <taxon>Fungi</taxon>
        <taxon>Dikarya</taxon>
        <taxon>Basidiomycota</taxon>
        <taxon>Agaricomycotina</taxon>
        <taxon>Agaricomycetes</taxon>
        <taxon>Polyporales</taxon>
        <taxon>Cerrenaceae</taxon>
        <taxon>Somion</taxon>
    </lineage>
</organism>
<dbReference type="InterPro" id="IPR008271">
    <property type="entry name" value="Ser/Thr_kinase_AS"/>
</dbReference>
<keyword evidence="3" id="KW-1185">Reference proteome</keyword>
<dbReference type="InterPro" id="IPR011009">
    <property type="entry name" value="Kinase-like_dom_sf"/>
</dbReference>
<evidence type="ECO:0000259" key="1">
    <source>
        <dbReference type="PROSITE" id="PS50011"/>
    </source>
</evidence>
<dbReference type="SMART" id="SM00220">
    <property type="entry name" value="S_TKc"/>
    <property type="match status" value="1"/>
</dbReference>
<feature type="domain" description="Protein kinase" evidence="1">
    <location>
        <begin position="72"/>
        <end position="387"/>
    </location>
</feature>
<name>A0ABP1CUL7_9APHY</name>
<reference evidence="3" key="1">
    <citation type="submission" date="2024-04" db="EMBL/GenBank/DDBJ databases">
        <authorList>
            <person name="Shaw F."/>
            <person name="Minotto A."/>
        </authorList>
    </citation>
    <scope>NUCLEOTIDE SEQUENCE [LARGE SCALE GENOMIC DNA]</scope>
</reference>
<proteinExistence type="predicted"/>
<protein>
    <recommendedName>
        <fullName evidence="1">Protein kinase domain-containing protein</fullName>
    </recommendedName>
</protein>
<dbReference type="PROSITE" id="PS00108">
    <property type="entry name" value="PROTEIN_KINASE_ST"/>
    <property type="match status" value="1"/>
</dbReference>
<dbReference type="PROSITE" id="PS50011">
    <property type="entry name" value="PROTEIN_KINASE_DOM"/>
    <property type="match status" value="1"/>
</dbReference>
<dbReference type="EMBL" id="OZ037953">
    <property type="protein sequence ID" value="CAL1698369.1"/>
    <property type="molecule type" value="Genomic_DNA"/>
</dbReference>